<dbReference type="Pfam" id="PF12833">
    <property type="entry name" value="HTH_18"/>
    <property type="match status" value="1"/>
</dbReference>
<accession>A0ABS7D4R7</accession>
<dbReference type="InterPro" id="IPR009057">
    <property type="entry name" value="Homeodomain-like_sf"/>
</dbReference>
<dbReference type="InterPro" id="IPR018062">
    <property type="entry name" value="HTH_AraC-typ_CS"/>
</dbReference>
<keyword evidence="2" id="KW-0238">DNA-binding</keyword>
<protein>
    <submittedName>
        <fullName evidence="5">AraC family transcriptional regulator</fullName>
    </submittedName>
</protein>
<gene>
    <name evidence="5" type="ORF">K0T92_09285</name>
</gene>
<dbReference type="SUPFAM" id="SSF51215">
    <property type="entry name" value="Regulatory protein AraC"/>
    <property type="match status" value="1"/>
</dbReference>
<comment type="caution">
    <text evidence="5">The sequence shown here is derived from an EMBL/GenBank/DDBJ whole genome shotgun (WGS) entry which is preliminary data.</text>
</comment>
<dbReference type="PANTHER" id="PTHR43280:SF28">
    <property type="entry name" value="HTH-TYPE TRANSCRIPTIONAL ACTIVATOR RHAS"/>
    <property type="match status" value="1"/>
</dbReference>
<keyword evidence="6" id="KW-1185">Reference proteome</keyword>
<dbReference type="InterPro" id="IPR037923">
    <property type="entry name" value="HTH-like"/>
</dbReference>
<feature type="domain" description="HTH araC/xylS-type" evidence="4">
    <location>
        <begin position="159"/>
        <end position="257"/>
    </location>
</feature>
<dbReference type="PANTHER" id="PTHR43280">
    <property type="entry name" value="ARAC-FAMILY TRANSCRIPTIONAL REGULATOR"/>
    <property type="match status" value="1"/>
</dbReference>
<dbReference type="PROSITE" id="PS01124">
    <property type="entry name" value="HTH_ARAC_FAMILY_2"/>
    <property type="match status" value="1"/>
</dbReference>
<dbReference type="RefSeq" id="WP_219872151.1">
    <property type="nucleotide sequence ID" value="NZ_JAHZIJ010000004.1"/>
</dbReference>
<reference evidence="5 6" key="1">
    <citation type="submission" date="2021-07" db="EMBL/GenBank/DDBJ databases">
        <title>Paenibacillus radiodurans sp. nov., isolated from the southeastern edge of Tengger Desert.</title>
        <authorList>
            <person name="Zhang G."/>
        </authorList>
    </citation>
    <scope>NUCLEOTIDE SEQUENCE [LARGE SCALE GENOMIC DNA]</scope>
    <source>
        <strain evidence="5 6">DT7-4</strain>
    </source>
</reference>
<dbReference type="InterPro" id="IPR018060">
    <property type="entry name" value="HTH_AraC"/>
</dbReference>
<evidence type="ECO:0000313" key="5">
    <source>
        <dbReference type="EMBL" id="MBW7474937.1"/>
    </source>
</evidence>
<dbReference type="Proteomes" id="UP000812277">
    <property type="component" value="Unassembled WGS sequence"/>
</dbReference>
<keyword evidence="1" id="KW-0805">Transcription regulation</keyword>
<proteinExistence type="predicted"/>
<dbReference type="Gene3D" id="1.10.10.60">
    <property type="entry name" value="Homeodomain-like"/>
    <property type="match status" value="2"/>
</dbReference>
<dbReference type="PROSITE" id="PS00041">
    <property type="entry name" value="HTH_ARAC_FAMILY_1"/>
    <property type="match status" value="1"/>
</dbReference>
<evidence type="ECO:0000259" key="4">
    <source>
        <dbReference type="PROSITE" id="PS01124"/>
    </source>
</evidence>
<evidence type="ECO:0000256" key="1">
    <source>
        <dbReference type="ARBA" id="ARBA00023015"/>
    </source>
</evidence>
<dbReference type="EMBL" id="JAHZIJ010000004">
    <property type="protein sequence ID" value="MBW7474937.1"/>
    <property type="molecule type" value="Genomic_DNA"/>
</dbReference>
<evidence type="ECO:0000313" key="6">
    <source>
        <dbReference type="Proteomes" id="UP000812277"/>
    </source>
</evidence>
<evidence type="ECO:0000256" key="2">
    <source>
        <dbReference type="ARBA" id="ARBA00023125"/>
    </source>
</evidence>
<dbReference type="SUPFAM" id="SSF46689">
    <property type="entry name" value="Homeodomain-like"/>
    <property type="match status" value="2"/>
</dbReference>
<organism evidence="5 6">
    <name type="scientific">Paenibacillus oenotherae</name>
    <dbReference type="NCBI Taxonomy" id="1435645"/>
    <lineage>
        <taxon>Bacteria</taxon>
        <taxon>Bacillati</taxon>
        <taxon>Bacillota</taxon>
        <taxon>Bacilli</taxon>
        <taxon>Bacillales</taxon>
        <taxon>Paenibacillaceae</taxon>
        <taxon>Paenibacillus</taxon>
    </lineage>
</organism>
<name>A0ABS7D4R7_9BACL</name>
<evidence type="ECO:0000256" key="3">
    <source>
        <dbReference type="ARBA" id="ARBA00023163"/>
    </source>
</evidence>
<keyword evidence="3" id="KW-0804">Transcription</keyword>
<sequence>MFNIFEIRQERGQIAGDRRMLGSECYTLVWVRFGQCTFDAKGRTFVCGKNELLLIPAGCPAAEIKGAGAIRDFMLIRFSPASPEATGLLPILSLRDPLRWATRMPELLFEKLLHIVGQWSDRSRYYTVMCSALLMELLVTVNREFDEGEKAPSAIQHVERMKQYIEEHYRTRITKLELGACIRVSPNYAASLFRSITGMTISEYVHMIRMRTAQFMLRHSQLSVQDISDYLGYSDPSFFNRTFKRTVGKLPSALIAERTRRE</sequence>
<dbReference type="SMART" id="SM00342">
    <property type="entry name" value="HTH_ARAC"/>
    <property type="match status" value="1"/>
</dbReference>